<keyword evidence="3" id="KW-1185">Reference proteome</keyword>
<feature type="region of interest" description="Disordered" evidence="1">
    <location>
        <begin position="127"/>
        <end position="147"/>
    </location>
</feature>
<evidence type="ECO:0000313" key="2">
    <source>
        <dbReference type="EMBL" id="KAH1176642.1"/>
    </source>
</evidence>
<accession>A0A9D3XBR8</accession>
<sequence length="147" mass="16525">DAQLLHATLRAGGTSRKSQVCGICRCWRKGESIQSSAQLTTVREIPVLSTALLARRCRGRQDLPQGRWRKSLLSSLPEPEEICLRERVNCCSSANIWFLHEPKKPPNSHRKAAGDPEFSLRIFSKDCTGSVSPHSSPKKNKKRTQEF</sequence>
<feature type="compositionally biased region" description="Basic residues" evidence="1">
    <location>
        <begin position="136"/>
        <end position="147"/>
    </location>
</feature>
<gene>
    <name evidence="2" type="ORF">KIL84_010344</name>
</gene>
<proteinExistence type="predicted"/>
<feature type="non-terminal residue" evidence="2">
    <location>
        <position position="1"/>
    </location>
</feature>
<organism evidence="2 3">
    <name type="scientific">Mauremys mutica</name>
    <name type="common">yellowpond turtle</name>
    <dbReference type="NCBI Taxonomy" id="74926"/>
    <lineage>
        <taxon>Eukaryota</taxon>
        <taxon>Metazoa</taxon>
        <taxon>Chordata</taxon>
        <taxon>Craniata</taxon>
        <taxon>Vertebrata</taxon>
        <taxon>Euteleostomi</taxon>
        <taxon>Archelosauria</taxon>
        <taxon>Testudinata</taxon>
        <taxon>Testudines</taxon>
        <taxon>Cryptodira</taxon>
        <taxon>Durocryptodira</taxon>
        <taxon>Testudinoidea</taxon>
        <taxon>Geoemydidae</taxon>
        <taxon>Geoemydinae</taxon>
        <taxon>Mauremys</taxon>
    </lineage>
</organism>
<protein>
    <submittedName>
        <fullName evidence="2">Uncharacterized protein</fullName>
    </submittedName>
</protein>
<name>A0A9D3XBR8_9SAUR</name>
<evidence type="ECO:0000313" key="3">
    <source>
        <dbReference type="Proteomes" id="UP000827986"/>
    </source>
</evidence>
<dbReference type="Proteomes" id="UP000827986">
    <property type="component" value="Unassembled WGS sequence"/>
</dbReference>
<dbReference type="AlphaFoldDB" id="A0A9D3XBR8"/>
<comment type="caution">
    <text evidence="2">The sequence shown here is derived from an EMBL/GenBank/DDBJ whole genome shotgun (WGS) entry which is preliminary data.</text>
</comment>
<dbReference type="EMBL" id="JAHDVG010000474">
    <property type="protein sequence ID" value="KAH1176642.1"/>
    <property type="molecule type" value="Genomic_DNA"/>
</dbReference>
<reference evidence="2" key="1">
    <citation type="submission" date="2021-09" db="EMBL/GenBank/DDBJ databases">
        <title>The genome of Mauremys mutica provides insights into the evolution of semi-aquatic lifestyle.</title>
        <authorList>
            <person name="Gong S."/>
            <person name="Gao Y."/>
        </authorList>
    </citation>
    <scope>NUCLEOTIDE SEQUENCE</scope>
    <source>
        <strain evidence="2">MM-2020</strain>
        <tissue evidence="2">Muscle</tissue>
    </source>
</reference>
<evidence type="ECO:0000256" key="1">
    <source>
        <dbReference type="SAM" id="MobiDB-lite"/>
    </source>
</evidence>